<accession>A0A1H3S5J7</accession>
<dbReference type="Proteomes" id="UP000199529">
    <property type="component" value="Unassembled WGS sequence"/>
</dbReference>
<dbReference type="Gene3D" id="3.30.470.20">
    <property type="entry name" value="ATP-grasp fold, B domain"/>
    <property type="match status" value="1"/>
</dbReference>
<organism evidence="2 3">
    <name type="scientific">Saccharopolyspora shandongensis</name>
    <dbReference type="NCBI Taxonomy" id="418495"/>
    <lineage>
        <taxon>Bacteria</taxon>
        <taxon>Bacillati</taxon>
        <taxon>Actinomycetota</taxon>
        <taxon>Actinomycetes</taxon>
        <taxon>Pseudonocardiales</taxon>
        <taxon>Pseudonocardiaceae</taxon>
        <taxon>Saccharopolyspora</taxon>
    </lineage>
</organism>
<dbReference type="Gene3D" id="3.40.50.720">
    <property type="entry name" value="NAD(P)-binding Rossmann-like Domain"/>
    <property type="match status" value="1"/>
</dbReference>
<dbReference type="Pfam" id="PF13607">
    <property type="entry name" value="Succ_CoA_lig"/>
    <property type="match status" value="1"/>
</dbReference>
<dbReference type="Pfam" id="PF13380">
    <property type="entry name" value="CoA_binding_2"/>
    <property type="match status" value="1"/>
</dbReference>
<dbReference type="SUPFAM" id="SSF52210">
    <property type="entry name" value="Succinyl-CoA synthetase domains"/>
    <property type="match status" value="2"/>
</dbReference>
<feature type="domain" description="CoA-binding" evidence="1">
    <location>
        <begin position="222"/>
        <end position="316"/>
    </location>
</feature>
<dbReference type="Gene3D" id="3.30.1490.20">
    <property type="entry name" value="ATP-grasp fold, A domain"/>
    <property type="match status" value="1"/>
</dbReference>
<dbReference type="STRING" id="418495.SAMN05216215_106047"/>
<name>A0A1H3S5J7_9PSEU</name>
<dbReference type="InterPro" id="IPR016102">
    <property type="entry name" value="Succinyl-CoA_synth-like"/>
</dbReference>
<evidence type="ECO:0000313" key="2">
    <source>
        <dbReference type="EMBL" id="SDZ33060.1"/>
    </source>
</evidence>
<dbReference type="SUPFAM" id="SSF56059">
    <property type="entry name" value="Glutathione synthetase ATP-binding domain-like"/>
    <property type="match status" value="1"/>
</dbReference>
<protein>
    <submittedName>
        <fullName evidence="2">Acyl-CoA synthetase (NDP forming)</fullName>
    </submittedName>
</protein>
<sequence length="705" mass="72121">MLQHFGIPVPAGTADRDAVKAASDISGPLVLKAVSPTLVHKSDAGGVRVGLSAAEVAEAAQLMSAALAEQGHQVDRFLVEEKADPGHEVVVGAVRTPGVGWVVMLGLGGVFVEVLADVAFGVAPLRTDQITAMLDELRGLPILQGARGAEPADLDALVTLVERLAGPDGLLAALPPEVVELDLNPVIVNPAGAVAVDARFVLGSVSAEHRSAVAPNDDLSALYQPQTIAVLGASAKGTNGANRYIRGLRAGGYTGRIVPIHPTAEAIEGIPAARTMADVRDVVDYAFVALPSGAVAEALQAPAGQLRFAQVISSGFGEVPDGAEMERQLVEAMRAQKTRLIGPNCLGTHSSSGGFSFVPEAPLEPGGVAVVSQSGGLSVDILRLGAARGLAFHSLTSIGNAADLGPAEIVDFLLGAQEVSVIGLYLESLGHARSVLDLLAEHSCVKPIVLLAGGRTSEGSRAASSHTGALAGNHRLWPAVARQAGMVLTDSLDEFVNVLLAFDTADLTQPYTNSDGVLFGNGGGASVLAADSLAHHGLRVPVLSPDTVAKIEGLGLPPGNGLFNPIDTPAPTLGVNGGAVAGDILSIVLDAMTPAVVITHLNVGIIHRNLSQTHGDVTAAIIGSIGRVRAETGLASLHYLVLKGDGKSDVDELIRSYVQLARSAGLPVYGSVEDAARAAQVVLEFRKRASHAARPNPGQMADLGG</sequence>
<reference evidence="3" key="1">
    <citation type="submission" date="2016-10" db="EMBL/GenBank/DDBJ databases">
        <authorList>
            <person name="Varghese N."/>
            <person name="Submissions S."/>
        </authorList>
    </citation>
    <scope>NUCLEOTIDE SEQUENCE [LARGE SCALE GENOMIC DNA]</scope>
    <source>
        <strain evidence="3">CGMCC 4.3530</strain>
    </source>
</reference>
<dbReference type="EMBL" id="FNOK01000060">
    <property type="protein sequence ID" value="SDZ33060.1"/>
    <property type="molecule type" value="Genomic_DNA"/>
</dbReference>
<dbReference type="PANTHER" id="PTHR42793">
    <property type="entry name" value="COA BINDING DOMAIN CONTAINING PROTEIN"/>
    <property type="match status" value="1"/>
</dbReference>
<proteinExistence type="predicted"/>
<dbReference type="SMART" id="SM00881">
    <property type="entry name" value="CoA_binding"/>
    <property type="match status" value="1"/>
</dbReference>
<dbReference type="InterPro" id="IPR003781">
    <property type="entry name" value="CoA-bd"/>
</dbReference>
<dbReference type="SUPFAM" id="SSF51735">
    <property type="entry name" value="NAD(P)-binding Rossmann-fold domains"/>
    <property type="match status" value="1"/>
</dbReference>
<dbReference type="GO" id="GO:0005524">
    <property type="term" value="F:ATP binding"/>
    <property type="evidence" value="ECO:0007669"/>
    <property type="project" value="InterPro"/>
</dbReference>
<dbReference type="Gene3D" id="3.40.50.261">
    <property type="entry name" value="Succinyl-CoA synthetase domains"/>
    <property type="match status" value="2"/>
</dbReference>
<dbReference type="Pfam" id="PF13549">
    <property type="entry name" value="ATP-grasp_5"/>
    <property type="match status" value="1"/>
</dbReference>
<dbReference type="InterPro" id="IPR013815">
    <property type="entry name" value="ATP_grasp_subdomain_1"/>
</dbReference>
<dbReference type="InterPro" id="IPR032875">
    <property type="entry name" value="Succ_CoA_lig_flav_dom"/>
</dbReference>
<evidence type="ECO:0000313" key="3">
    <source>
        <dbReference type="Proteomes" id="UP000199529"/>
    </source>
</evidence>
<gene>
    <name evidence="2" type="ORF">SAMN05216215_106047</name>
</gene>
<keyword evidence="3" id="KW-1185">Reference proteome</keyword>
<evidence type="ECO:0000259" key="1">
    <source>
        <dbReference type="SMART" id="SM00881"/>
    </source>
</evidence>
<dbReference type="InterPro" id="IPR036291">
    <property type="entry name" value="NAD(P)-bd_dom_sf"/>
</dbReference>
<dbReference type="PANTHER" id="PTHR42793:SF1">
    <property type="entry name" value="PEPTIDYL-LYSINE N-ACETYLTRANSFERASE PATZ"/>
    <property type="match status" value="1"/>
</dbReference>
<dbReference type="AlphaFoldDB" id="A0A1H3S5J7"/>